<organism evidence="1 2">
    <name type="scientific">Levilactobacillus namurensis</name>
    <dbReference type="NCBI Taxonomy" id="380393"/>
    <lineage>
        <taxon>Bacteria</taxon>
        <taxon>Bacillati</taxon>
        <taxon>Bacillota</taxon>
        <taxon>Bacilli</taxon>
        <taxon>Lactobacillales</taxon>
        <taxon>Lactobacillaceae</taxon>
        <taxon>Levilactobacillus</taxon>
    </lineage>
</organism>
<dbReference type="EMBL" id="JAVLAM010000001">
    <property type="protein sequence ID" value="MDT7013100.1"/>
    <property type="molecule type" value="Genomic_DNA"/>
</dbReference>
<sequence length="76" mass="8448">MQPASQQIRSTLQTAYQENQLASLIAGGLTYTGTVDFVTPTTVFMGLAAGRSCELPLAQISQVNLHQLRPWWYLYT</sequence>
<evidence type="ECO:0000313" key="1">
    <source>
        <dbReference type="EMBL" id="MDT7013100.1"/>
    </source>
</evidence>
<comment type="caution">
    <text evidence="1">The sequence shown here is derived from an EMBL/GenBank/DDBJ whole genome shotgun (WGS) entry which is preliminary data.</text>
</comment>
<evidence type="ECO:0000313" key="2">
    <source>
        <dbReference type="Proteomes" id="UP001254075"/>
    </source>
</evidence>
<gene>
    <name evidence="1" type="ORF">RI532_01480</name>
</gene>
<proteinExistence type="predicted"/>
<dbReference type="AlphaFoldDB" id="A0AAW8W3I4"/>
<reference evidence="1" key="1">
    <citation type="submission" date="2023-08" db="EMBL/GenBank/DDBJ databases">
        <authorList>
            <person name="Page C.A."/>
            <person name="Perez-Diaz I.M."/>
        </authorList>
    </citation>
    <scope>NUCLEOTIDE SEQUENCE</scope>
    <source>
        <strain evidence="1">3.8.38</strain>
    </source>
</reference>
<accession>A0AAW8W3I4</accession>
<name>A0AAW8W3I4_9LACO</name>
<dbReference type="Proteomes" id="UP001254075">
    <property type="component" value="Unassembled WGS sequence"/>
</dbReference>
<protein>
    <submittedName>
        <fullName evidence="1">Uncharacterized protein</fullName>
    </submittedName>
</protein>
<dbReference type="RefSeq" id="WP_313844358.1">
    <property type="nucleotide sequence ID" value="NZ_JAVLAM010000001.1"/>
</dbReference>